<dbReference type="Proteomes" id="UP000199202">
    <property type="component" value="Unassembled WGS sequence"/>
</dbReference>
<evidence type="ECO:0000313" key="1">
    <source>
        <dbReference type="EMBL" id="SDL20173.1"/>
    </source>
</evidence>
<gene>
    <name evidence="1" type="ORF">SAMN05421869_12381</name>
</gene>
<accession>A0A1G9I5U2</accession>
<dbReference type="EMBL" id="FNDJ01000023">
    <property type="protein sequence ID" value="SDL20173.1"/>
    <property type="molecule type" value="Genomic_DNA"/>
</dbReference>
<proteinExistence type="predicted"/>
<dbReference type="OrthoDB" id="292843at2"/>
<keyword evidence="2" id="KW-1185">Reference proteome</keyword>
<protein>
    <submittedName>
        <fullName evidence="1">Uncharacterized protein</fullName>
    </submittedName>
</protein>
<reference evidence="1 2" key="1">
    <citation type="submission" date="2016-10" db="EMBL/GenBank/DDBJ databases">
        <authorList>
            <person name="de Groot N.N."/>
        </authorList>
    </citation>
    <scope>NUCLEOTIDE SEQUENCE [LARGE SCALE GENOMIC DNA]</scope>
    <source>
        <strain evidence="1 2">CGMCC 4.6533</strain>
    </source>
</reference>
<dbReference type="STRING" id="633440.SAMN05421869_12381"/>
<dbReference type="AlphaFoldDB" id="A0A1G9I5U2"/>
<dbReference type="RefSeq" id="WP_090943667.1">
    <property type="nucleotide sequence ID" value="NZ_FNDJ01000023.1"/>
</dbReference>
<organism evidence="1 2">
    <name type="scientific">Nonomuraea jiangxiensis</name>
    <dbReference type="NCBI Taxonomy" id="633440"/>
    <lineage>
        <taxon>Bacteria</taxon>
        <taxon>Bacillati</taxon>
        <taxon>Actinomycetota</taxon>
        <taxon>Actinomycetes</taxon>
        <taxon>Streptosporangiales</taxon>
        <taxon>Streptosporangiaceae</taxon>
        <taxon>Nonomuraea</taxon>
    </lineage>
</organism>
<evidence type="ECO:0000313" key="2">
    <source>
        <dbReference type="Proteomes" id="UP000199202"/>
    </source>
</evidence>
<sequence>MRHEDLLAQTDWSVVEHAYAGDPDAPSSPEILAALLTENAGRQGRALHDLCHVVHHQGGIYSATAPVARFVAAVLDDPRTLTPVLPRHGIRGVMVPLRVALLRWLTSVMQHITEPDGRRRGFPADVAACRAIRPSVYRAAYAMRTDPDPAVASEALGTLLACLLDAPELADHRAEAAAWSRGGRALAGLDKHARVMAVMTLQSWGYDTKPAMETDPDPVVRAAAALSPANADSIQGTRALLEVLSAPSAAVWCKRDYPHFGPIFMSDFLPAAIDRATLDDLTPVLDVLLAGAPRIIYLGDWGGRLRMKAFPGGFPPVEPLDTAQRALLNVIAARCFSPDSPRMWSSGDARMALRALVPEGAVPPLGATGFLA</sequence>
<name>A0A1G9I5U2_9ACTN</name>